<evidence type="ECO:0000313" key="8">
    <source>
        <dbReference type="EMBL" id="GMT03238.1"/>
    </source>
</evidence>
<feature type="transmembrane region" description="Helical" evidence="6">
    <location>
        <begin position="426"/>
        <end position="448"/>
    </location>
</feature>
<feature type="transmembrane region" description="Helical" evidence="6">
    <location>
        <begin position="365"/>
        <end position="384"/>
    </location>
</feature>
<feature type="domain" description="Major facilitator superfamily (MFS) profile" evidence="7">
    <location>
        <begin position="1"/>
        <end position="478"/>
    </location>
</feature>
<dbReference type="AlphaFoldDB" id="A0AAV5U9W3"/>
<dbReference type="PROSITE" id="PS00217">
    <property type="entry name" value="SUGAR_TRANSPORT_2"/>
    <property type="match status" value="1"/>
</dbReference>
<reference evidence="8" key="1">
    <citation type="submission" date="2023-10" db="EMBL/GenBank/DDBJ databases">
        <title>Genome assembly of Pristionchus species.</title>
        <authorList>
            <person name="Yoshida K."/>
            <person name="Sommer R.J."/>
        </authorList>
    </citation>
    <scope>NUCLEOTIDE SEQUENCE</scope>
    <source>
        <strain evidence="8">RS0144</strain>
    </source>
</reference>
<dbReference type="Gene3D" id="1.20.1250.20">
    <property type="entry name" value="MFS general substrate transporter like domains"/>
    <property type="match status" value="1"/>
</dbReference>
<evidence type="ECO:0000256" key="4">
    <source>
        <dbReference type="ARBA" id="ARBA00023136"/>
    </source>
</evidence>
<feature type="region of interest" description="Disordered" evidence="5">
    <location>
        <begin position="632"/>
        <end position="652"/>
    </location>
</feature>
<dbReference type="GO" id="GO:0022857">
    <property type="term" value="F:transmembrane transporter activity"/>
    <property type="evidence" value="ECO:0007669"/>
    <property type="project" value="InterPro"/>
</dbReference>
<keyword evidence="9" id="KW-1185">Reference proteome</keyword>
<feature type="transmembrane region" description="Helical" evidence="6">
    <location>
        <begin position="301"/>
        <end position="318"/>
    </location>
</feature>
<dbReference type="InterPro" id="IPR020846">
    <property type="entry name" value="MFS_dom"/>
</dbReference>
<dbReference type="Pfam" id="PF07690">
    <property type="entry name" value="MFS_1"/>
    <property type="match status" value="1"/>
</dbReference>
<dbReference type="InterPro" id="IPR036259">
    <property type="entry name" value="MFS_trans_sf"/>
</dbReference>
<name>A0AAV5U9W3_9BILA</name>
<protein>
    <recommendedName>
        <fullName evidence="7">Major facilitator superfamily (MFS) profile domain-containing protein</fullName>
    </recommendedName>
</protein>
<feature type="transmembrane region" description="Helical" evidence="6">
    <location>
        <begin position="7"/>
        <end position="31"/>
    </location>
</feature>
<feature type="transmembrane region" description="Helical" evidence="6">
    <location>
        <begin position="133"/>
        <end position="149"/>
    </location>
</feature>
<proteinExistence type="predicted"/>
<evidence type="ECO:0000313" key="9">
    <source>
        <dbReference type="Proteomes" id="UP001432027"/>
    </source>
</evidence>
<feature type="transmembrane region" description="Helical" evidence="6">
    <location>
        <begin position="155"/>
        <end position="178"/>
    </location>
</feature>
<feature type="transmembrane region" description="Helical" evidence="6">
    <location>
        <begin position="330"/>
        <end position="353"/>
    </location>
</feature>
<dbReference type="SUPFAM" id="SSF103473">
    <property type="entry name" value="MFS general substrate transporter"/>
    <property type="match status" value="1"/>
</dbReference>
<gene>
    <name evidence="8" type="ORF">PENTCL1PPCAC_25412</name>
</gene>
<feature type="transmembrane region" description="Helical" evidence="6">
    <location>
        <begin position="390"/>
        <end position="414"/>
    </location>
</feature>
<keyword evidence="3 6" id="KW-1133">Transmembrane helix</keyword>
<comment type="subcellular location">
    <subcellularLocation>
        <location evidence="1">Membrane</location>
        <topology evidence="1">Multi-pass membrane protein</topology>
    </subcellularLocation>
</comment>
<feature type="transmembrane region" description="Helical" evidence="6">
    <location>
        <begin position="216"/>
        <end position="236"/>
    </location>
</feature>
<feature type="transmembrane region" description="Helical" evidence="6">
    <location>
        <begin position="103"/>
        <end position="121"/>
    </location>
</feature>
<keyword evidence="2 6" id="KW-0812">Transmembrane</keyword>
<dbReference type="InterPro" id="IPR005829">
    <property type="entry name" value="Sugar_transporter_CS"/>
</dbReference>
<evidence type="ECO:0000256" key="3">
    <source>
        <dbReference type="ARBA" id="ARBA00022989"/>
    </source>
</evidence>
<evidence type="ECO:0000256" key="1">
    <source>
        <dbReference type="ARBA" id="ARBA00004141"/>
    </source>
</evidence>
<evidence type="ECO:0000259" key="7">
    <source>
        <dbReference type="PROSITE" id="PS50850"/>
    </source>
</evidence>
<dbReference type="GO" id="GO:0016020">
    <property type="term" value="C:membrane"/>
    <property type="evidence" value="ECO:0007669"/>
    <property type="project" value="UniProtKB-SubCell"/>
</dbReference>
<organism evidence="8 9">
    <name type="scientific">Pristionchus entomophagus</name>
    <dbReference type="NCBI Taxonomy" id="358040"/>
    <lineage>
        <taxon>Eukaryota</taxon>
        <taxon>Metazoa</taxon>
        <taxon>Ecdysozoa</taxon>
        <taxon>Nematoda</taxon>
        <taxon>Chromadorea</taxon>
        <taxon>Rhabditida</taxon>
        <taxon>Rhabditina</taxon>
        <taxon>Diplogasteromorpha</taxon>
        <taxon>Diplogasteroidea</taxon>
        <taxon>Neodiplogasteridae</taxon>
        <taxon>Pristionchus</taxon>
    </lineage>
</organism>
<accession>A0AAV5U9W3</accession>
<dbReference type="PROSITE" id="PS50850">
    <property type="entry name" value="MFS"/>
    <property type="match status" value="1"/>
</dbReference>
<feature type="transmembrane region" description="Helical" evidence="6">
    <location>
        <begin position="454"/>
        <end position="474"/>
    </location>
</feature>
<feature type="transmembrane region" description="Helical" evidence="6">
    <location>
        <begin position="190"/>
        <end position="210"/>
    </location>
</feature>
<comment type="caution">
    <text evidence="8">The sequence shown here is derived from an EMBL/GenBank/DDBJ whole genome shotgun (WGS) entry which is preliminary data.</text>
</comment>
<dbReference type="EMBL" id="BTSX01000006">
    <property type="protein sequence ID" value="GMT03238.1"/>
    <property type="molecule type" value="Genomic_DNA"/>
</dbReference>
<evidence type="ECO:0000256" key="5">
    <source>
        <dbReference type="SAM" id="MobiDB-lite"/>
    </source>
</evidence>
<sequence length="652" mass="74006">AAMMTRLDVLIIGFWQVMLIFNVQLLMPIFLNYMPNQKCDGTTYRAAFCYDVQRRCNRCDVRCRTNQNLCVIDKPCFDAIQQLDEFHSAAEEYGYFCNPHLRFIRVDILQYVGVLLGTVLFGRISDAYGRRRVLLVALCIGLLALFLSGEVKHVVWFFLFRFLVGVSNGAGLLVGWSYVYELISARNRMLLLLFSSWPLARLIMTLVCYATGDWRIATRTLFLLTLPLVPVLYFLLPESHVWLASKGRRSDYNHSIARMNWMAGCVYINTSNHHFTSKSTRYGLQEGLIGIFARPLLKKRMIAIFVFWFVAFYAIFGLDLNSDQIYGRNFFVGQLTLCALLVVAKLIFGLLNWYMPRINRKNMHLVAMAGIVFFVTPIMILHFNENKGSFGFMFVWIAATISIELCANICHIVLTELMPIEVRGAAYTAASIVSRTAIITASFVTALMDVLEPCLYISIIVMSIGTWLVSLFLLDDKQGPTVMEVARKKTRPRKSTRVSVKDIFEHLNRNRAKQSMGTIPTIVVNEEQEKSTPNQLDMNNTDAKENEDDLGFSDLIFWTTSASNPSYDPAAFSTAETEIVEDNGKNSDEESEAMMCNPLDGSCGNFQEILLDAELVAQTQNKQQEICADTAGDQNKMGDDENEEEQITVIRF</sequence>
<dbReference type="PANTHER" id="PTHR24064">
    <property type="entry name" value="SOLUTE CARRIER FAMILY 22 MEMBER"/>
    <property type="match status" value="1"/>
</dbReference>
<dbReference type="Proteomes" id="UP001432027">
    <property type="component" value="Unassembled WGS sequence"/>
</dbReference>
<keyword evidence="4 6" id="KW-0472">Membrane</keyword>
<dbReference type="InterPro" id="IPR011701">
    <property type="entry name" value="MFS"/>
</dbReference>
<feature type="non-terminal residue" evidence="8">
    <location>
        <position position="1"/>
    </location>
</feature>
<evidence type="ECO:0000256" key="2">
    <source>
        <dbReference type="ARBA" id="ARBA00022692"/>
    </source>
</evidence>
<evidence type="ECO:0000256" key="6">
    <source>
        <dbReference type="SAM" id="Phobius"/>
    </source>
</evidence>